<protein>
    <recommendedName>
        <fullName evidence="3">Reelin</fullName>
    </recommendedName>
</protein>
<evidence type="ECO:0000313" key="1">
    <source>
        <dbReference type="EMBL" id="KAL1265636.1"/>
    </source>
</evidence>
<evidence type="ECO:0008006" key="3">
    <source>
        <dbReference type="Google" id="ProtNLM"/>
    </source>
</evidence>
<sequence>MNLFISCGKIWQHCAPRSWHCECACGSTGAGRGSCESVPAFTLQDSPGSSAVTAGLLPSALSQTLLLKITFTAIRAVQAPRLNIFQYGSCAGWIDLS</sequence>
<evidence type="ECO:0000313" key="2">
    <source>
        <dbReference type="Proteomes" id="UP001558613"/>
    </source>
</evidence>
<reference evidence="1 2" key="1">
    <citation type="submission" date="2023-09" db="EMBL/GenBank/DDBJ databases">
        <authorList>
            <person name="Wang M."/>
        </authorList>
    </citation>
    <scope>NUCLEOTIDE SEQUENCE [LARGE SCALE GENOMIC DNA]</scope>
    <source>
        <strain evidence="1">GT-2023</strain>
        <tissue evidence="1">Liver</tissue>
    </source>
</reference>
<name>A0ABR3MLY8_9TELE</name>
<comment type="caution">
    <text evidence="1">The sequence shown here is derived from an EMBL/GenBank/DDBJ whole genome shotgun (WGS) entry which is preliminary data.</text>
</comment>
<dbReference type="Proteomes" id="UP001558613">
    <property type="component" value="Unassembled WGS sequence"/>
</dbReference>
<organism evidence="1 2">
    <name type="scientific">Cirrhinus molitorella</name>
    <name type="common">mud carp</name>
    <dbReference type="NCBI Taxonomy" id="172907"/>
    <lineage>
        <taxon>Eukaryota</taxon>
        <taxon>Metazoa</taxon>
        <taxon>Chordata</taxon>
        <taxon>Craniata</taxon>
        <taxon>Vertebrata</taxon>
        <taxon>Euteleostomi</taxon>
        <taxon>Actinopterygii</taxon>
        <taxon>Neopterygii</taxon>
        <taxon>Teleostei</taxon>
        <taxon>Ostariophysi</taxon>
        <taxon>Cypriniformes</taxon>
        <taxon>Cyprinidae</taxon>
        <taxon>Labeoninae</taxon>
        <taxon>Labeonini</taxon>
        <taxon>Cirrhinus</taxon>
    </lineage>
</organism>
<accession>A0ABR3MLY8</accession>
<gene>
    <name evidence="1" type="ORF">QQF64_003663</name>
</gene>
<keyword evidence="2" id="KW-1185">Reference proteome</keyword>
<dbReference type="EMBL" id="JAYMGO010000011">
    <property type="protein sequence ID" value="KAL1265636.1"/>
    <property type="molecule type" value="Genomic_DNA"/>
</dbReference>
<proteinExistence type="predicted"/>